<evidence type="ECO:0000313" key="3">
    <source>
        <dbReference type="Proteomes" id="UP001165082"/>
    </source>
</evidence>
<dbReference type="Proteomes" id="UP001165082">
    <property type="component" value="Unassembled WGS sequence"/>
</dbReference>
<proteinExistence type="predicted"/>
<reference evidence="2" key="1">
    <citation type="submission" date="2022-07" db="EMBL/GenBank/DDBJ databases">
        <title>Genome analysis of Parmales, a sister group of diatoms, reveals the evolutionary specialization of diatoms from phago-mixotrophs to photoautotrophs.</title>
        <authorList>
            <person name="Ban H."/>
            <person name="Sato S."/>
            <person name="Yoshikawa S."/>
            <person name="Kazumasa Y."/>
            <person name="Nakamura Y."/>
            <person name="Ichinomiya M."/>
            <person name="Saitoh K."/>
            <person name="Sato N."/>
            <person name="Blanc-Mathieu R."/>
            <person name="Endo H."/>
            <person name="Kuwata A."/>
            <person name="Ogata H."/>
        </authorList>
    </citation>
    <scope>NUCLEOTIDE SEQUENCE</scope>
</reference>
<protein>
    <submittedName>
        <fullName evidence="2">Uncharacterized protein</fullName>
    </submittedName>
</protein>
<feature type="compositionally biased region" description="Low complexity" evidence="1">
    <location>
        <begin position="154"/>
        <end position="165"/>
    </location>
</feature>
<dbReference type="EMBL" id="BRXZ01001189">
    <property type="protein sequence ID" value="GMH64853.1"/>
    <property type="molecule type" value="Genomic_DNA"/>
</dbReference>
<dbReference type="AlphaFoldDB" id="A0A9W7A913"/>
<feature type="region of interest" description="Disordered" evidence="1">
    <location>
        <begin position="144"/>
        <end position="167"/>
    </location>
</feature>
<comment type="caution">
    <text evidence="2">The sequence shown here is derived from an EMBL/GenBank/DDBJ whole genome shotgun (WGS) entry which is preliminary data.</text>
</comment>
<evidence type="ECO:0000313" key="2">
    <source>
        <dbReference type="EMBL" id="GMH64853.1"/>
    </source>
</evidence>
<name>A0A9W7A913_9STRA</name>
<organism evidence="2 3">
    <name type="scientific">Triparma retinervis</name>
    <dbReference type="NCBI Taxonomy" id="2557542"/>
    <lineage>
        <taxon>Eukaryota</taxon>
        <taxon>Sar</taxon>
        <taxon>Stramenopiles</taxon>
        <taxon>Ochrophyta</taxon>
        <taxon>Bolidophyceae</taxon>
        <taxon>Parmales</taxon>
        <taxon>Triparmaceae</taxon>
        <taxon>Triparma</taxon>
    </lineage>
</organism>
<keyword evidence="3" id="KW-1185">Reference proteome</keyword>
<accession>A0A9W7A913</accession>
<sequence>MEGGNPDLTEYNSLLSSLESSSASPNPPSAALSDSSKVTLMLSCRNSYVTESDETISEVQISGSPVQRVSNFPLEGGEDGEVQSKSIFDFGSKKKQADRIVPDGDLKVAVPLTCFADVQRVVLKEEECLHSPFLRLLLEQQQQGKDEETQADVPHPNNPNNPGNNSKFLHVEFPNHKLLKGFVIALDEMKDELRGAVGGGNVQLELDGRNVFEVLSCAAVLGARSIQRICELCVVRTMTAHNFSAAVRYSVAASRPPMV</sequence>
<gene>
    <name evidence="2" type="ORF">TrRE_jg11398</name>
</gene>
<feature type="non-terminal residue" evidence="2">
    <location>
        <position position="259"/>
    </location>
</feature>
<feature type="region of interest" description="Disordered" evidence="1">
    <location>
        <begin position="1"/>
        <end position="35"/>
    </location>
</feature>
<feature type="compositionally biased region" description="Low complexity" evidence="1">
    <location>
        <begin position="13"/>
        <end position="35"/>
    </location>
</feature>
<evidence type="ECO:0000256" key="1">
    <source>
        <dbReference type="SAM" id="MobiDB-lite"/>
    </source>
</evidence>